<evidence type="ECO:0000313" key="2">
    <source>
        <dbReference type="Proteomes" id="UP001243375"/>
    </source>
</evidence>
<keyword evidence="2" id="KW-1185">Reference proteome</keyword>
<comment type="caution">
    <text evidence="1">The sequence shown here is derived from an EMBL/GenBank/DDBJ whole genome shotgun (WGS) entry which is preliminary data.</text>
</comment>
<protein>
    <submittedName>
        <fullName evidence="1">Uncharacterized protein</fullName>
    </submittedName>
</protein>
<evidence type="ECO:0000313" key="1">
    <source>
        <dbReference type="EMBL" id="KAJ9113050.1"/>
    </source>
</evidence>
<accession>A0ACC2WMP6</accession>
<sequence length="179" mass="19886">MHRPTVSPSGNRRRPRHSTRASSIRILKPVNIKTLELLLRIPLLWESVNGHGGSNSMPRYQFIDHIKSIDVDALQSVHGDNMMCEQTTSSSKLGNIDTTFNLSHPNPTSELRETIKHLLGLVVTAAASSQSRVDCEEESKTPRLHFRVKEGGGPVAQLVNEICNQPLPGGFWPFVTMDI</sequence>
<gene>
    <name evidence="1" type="ORF">QFC22_006146</name>
</gene>
<name>A0ACC2WMP6_9TREE</name>
<dbReference type="Proteomes" id="UP001243375">
    <property type="component" value="Unassembled WGS sequence"/>
</dbReference>
<reference evidence="1" key="1">
    <citation type="submission" date="2023-04" db="EMBL/GenBank/DDBJ databases">
        <title>Draft Genome sequencing of Naganishia species isolated from polar environments using Oxford Nanopore Technology.</title>
        <authorList>
            <person name="Leo P."/>
            <person name="Venkateswaran K."/>
        </authorList>
    </citation>
    <scope>NUCLEOTIDE SEQUENCE</scope>
    <source>
        <strain evidence="1">MNA-CCFEE 5425</strain>
    </source>
</reference>
<organism evidence="1 2">
    <name type="scientific">Naganishia vaughanmartiniae</name>
    <dbReference type="NCBI Taxonomy" id="1424756"/>
    <lineage>
        <taxon>Eukaryota</taxon>
        <taxon>Fungi</taxon>
        <taxon>Dikarya</taxon>
        <taxon>Basidiomycota</taxon>
        <taxon>Agaricomycotina</taxon>
        <taxon>Tremellomycetes</taxon>
        <taxon>Filobasidiales</taxon>
        <taxon>Filobasidiaceae</taxon>
        <taxon>Naganishia</taxon>
    </lineage>
</organism>
<dbReference type="EMBL" id="JASBWU010000023">
    <property type="protein sequence ID" value="KAJ9113050.1"/>
    <property type="molecule type" value="Genomic_DNA"/>
</dbReference>
<proteinExistence type="predicted"/>